<sequence length="116" mass="12956">MAYHKSHTYALNFVMVKCFPLLTSTRSAAIGMVWIHLWITQIGSFSHLTEITPMPLTINFKEIQAVVIVGPLAELNCDLFSQHLTCNVVRLMLDQLPECFSPSEAVTDSDLSTPDC</sequence>
<dbReference type="AlphaFoldDB" id="A0A0L6UXJ0"/>
<accession>A0A0L6UXJ0</accession>
<evidence type="ECO:0000313" key="2">
    <source>
        <dbReference type="Proteomes" id="UP000037035"/>
    </source>
</evidence>
<evidence type="ECO:0000313" key="1">
    <source>
        <dbReference type="EMBL" id="KNZ52927.1"/>
    </source>
</evidence>
<dbReference type="VEuPathDB" id="FungiDB:VP01_339g9"/>
<protein>
    <submittedName>
        <fullName evidence="1">Uncharacterized protein</fullName>
    </submittedName>
</protein>
<comment type="caution">
    <text evidence="1">The sequence shown here is derived from an EMBL/GenBank/DDBJ whole genome shotgun (WGS) entry which is preliminary data.</text>
</comment>
<name>A0A0L6UXJ0_9BASI</name>
<dbReference type="Proteomes" id="UP000037035">
    <property type="component" value="Unassembled WGS sequence"/>
</dbReference>
<gene>
    <name evidence="1" type="ORF">VP01_339g9</name>
</gene>
<organism evidence="1 2">
    <name type="scientific">Puccinia sorghi</name>
    <dbReference type="NCBI Taxonomy" id="27349"/>
    <lineage>
        <taxon>Eukaryota</taxon>
        <taxon>Fungi</taxon>
        <taxon>Dikarya</taxon>
        <taxon>Basidiomycota</taxon>
        <taxon>Pucciniomycotina</taxon>
        <taxon>Pucciniomycetes</taxon>
        <taxon>Pucciniales</taxon>
        <taxon>Pucciniaceae</taxon>
        <taxon>Puccinia</taxon>
    </lineage>
</organism>
<dbReference type="OrthoDB" id="10595829at2759"/>
<proteinExistence type="predicted"/>
<reference evidence="1 2" key="1">
    <citation type="submission" date="2015-08" db="EMBL/GenBank/DDBJ databases">
        <title>Next Generation Sequencing and Analysis of the Genome of Puccinia sorghi L Schw, the Causal Agent of Maize Common Rust.</title>
        <authorList>
            <person name="Rochi L."/>
            <person name="Burguener G."/>
            <person name="Darino M."/>
            <person name="Turjanski A."/>
            <person name="Kreff E."/>
            <person name="Dieguez M.J."/>
            <person name="Sacco F."/>
        </authorList>
    </citation>
    <scope>NUCLEOTIDE SEQUENCE [LARGE SCALE GENOMIC DNA]</scope>
    <source>
        <strain evidence="1 2">RO10H11247</strain>
    </source>
</reference>
<keyword evidence="2" id="KW-1185">Reference proteome</keyword>
<dbReference type="EMBL" id="LAVV01008390">
    <property type="protein sequence ID" value="KNZ52927.1"/>
    <property type="molecule type" value="Genomic_DNA"/>
</dbReference>